<evidence type="ECO:0000313" key="3">
    <source>
        <dbReference type="Proteomes" id="UP000053647"/>
    </source>
</evidence>
<dbReference type="Proteomes" id="UP000053647">
    <property type="component" value="Unassembled WGS sequence"/>
</dbReference>
<evidence type="ECO:0000256" key="1">
    <source>
        <dbReference type="SAM" id="MobiDB-lite"/>
    </source>
</evidence>
<name>A0A0C9T890_PAXIN</name>
<dbReference type="AlphaFoldDB" id="A0A0C9T890"/>
<accession>A0A0C9T890</accession>
<dbReference type="EMBL" id="KN821801">
    <property type="protein sequence ID" value="KIJ04472.1"/>
    <property type="molecule type" value="Genomic_DNA"/>
</dbReference>
<keyword evidence="3" id="KW-1185">Reference proteome</keyword>
<feature type="region of interest" description="Disordered" evidence="1">
    <location>
        <begin position="69"/>
        <end position="102"/>
    </location>
</feature>
<gene>
    <name evidence="2" type="ORF">PAXINDRAFT_22238</name>
</gene>
<organism evidence="2 3">
    <name type="scientific">Paxillus involutus ATCC 200175</name>
    <dbReference type="NCBI Taxonomy" id="664439"/>
    <lineage>
        <taxon>Eukaryota</taxon>
        <taxon>Fungi</taxon>
        <taxon>Dikarya</taxon>
        <taxon>Basidiomycota</taxon>
        <taxon>Agaricomycotina</taxon>
        <taxon>Agaricomycetes</taxon>
        <taxon>Agaricomycetidae</taxon>
        <taxon>Boletales</taxon>
        <taxon>Paxilineae</taxon>
        <taxon>Paxillaceae</taxon>
        <taxon>Paxillus</taxon>
    </lineage>
</organism>
<reference evidence="3" key="2">
    <citation type="submission" date="2015-01" db="EMBL/GenBank/DDBJ databases">
        <title>Evolutionary Origins and Diversification of the Mycorrhizal Mutualists.</title>
        <authorList>
            <consortium name="DOE Joint Genome Institute"/>
            <consortium name="Mycorrhizal Genomics Consortium"/>
            <person name="Kohler A."/>
            <person name="Kuo A."/>
            <person name="Nagy L.G."/>
            <person name="Floudas D."/>
            <person name="Copeland A."/>
            <person name="Barry K.W."/>
            <person name="Cichocki N."/>
            <person name="Veneault-Fourrey C."/>
            <person name="LaButti K."/>
            <person name="Lindquist E.A."/>
            <person name="Lipzen A."/>
            <person name="Lundell T."/>
            <person name="Morin E."/>
            <person name="Murat C."/>
            <person name="Riley R."/>
            <person name="Ohm R."/>
            <person name="Sun H."/>
            <person name="Tunlid A."/>
            <person name="Henrissat B."/>
            <person name="Grigoriev I.V."/>
            <person name="Hibbett D.S."/>
            <person name="Martin F."/>
        </authorList>
    </citation>
    <scope>NUCLEOTIDE SEQUENCE [LARGE SCALE GENOMIC DNA]</scope>
    <source>
        <strain evidence="3">ATCC 200175</strain>
    </source>
</reference>
<sequence length="102" mass="11342">MAVVALVILRRYRSYLEEANEAAAEDERLNGLPKVSDISREEPVRGTARVLGSSVGWHCSVEPRKALREANMRPQVPVLDSKGTNSPRKRSLESACRGLQVR</sequence>
<evidence type="ECO:0000313" key="2">
    <source>
        <dbReference type="EMBL" id="KIJ04472.1"/>
    </source>
</evidence>
<reference evidence="2 3" key="1">
    <citation type="submission" date="2014-06" db="EMBL/GenBank/DDBJ databases">
        <authorList>
            <consortium name="DOE Joint Genome Institute"/>
            <person name="Kuo A."/>
            <person name="Kohler A."/>
            <person name="Nagy L.G."/>
            <person name="Floudas D."/>
            <person name="Copeland A."/>
            <person name="Barry K.W."/>
            <person name="Cichocki N."/>
            <person name="Veneault-Fourrey C."/>
            <person name="LaButti K."/>
            <person name="Lindquist E.A."/>
            <person name="Lipzen A."/>
            <person name="Lundell T."/>
            <person name="Morin E."/>
            <person name="Murat C."/>
            <person name="Sun H."/>
            <person name="Tunlid A."/>
            <person name="Henrissat B."/>
            <person name="Grigoriev I.V."/>
            <person name="Hibbett D.S."/>
            <person name="Martin F."/>
            <person name="Nordberg H.P."/>
            <person name="Cantor M.N."/>
            <person name="Hua S.X."/>
        </authorList>
    </citation>
    <scope>NUCLEOTIDE SEQUENCE [LARGE SCALE GENOMIC DNA]</scope>
    <source>
        <strain evidence="2 3">ATCC 200175</strain>
    </source>
</reference>
<proteinExistence type="predicted"/>
<dbReference type="HOGENOM" id="CLU_2278327_0_0_1"/>
<protein>
    <submittedName>
        <fullName evidence="2">Uncharacterized protein</fullName>
    </submittedName>
</protein>